<dbReference type="InterPro" id="IPR037038">
    <property type="entry name" value="HepT-like_sf"/>
</dbReference>
<dbReference type="OrthoDB" id="3734293at2"/>
<dbReference type="GO" id="GO:0016787">
    <property type="term" value="F:hydrolase activity"/>
    <property type="evidence" value="ECO:0007669"/>
    <property type="project" value="UniProtKB-KW"/>
</dbReference>
<dbReference type="InterPro" id="IPR008201">
    <property type="entry name" value="HepT-like"/>
</dbReference>
<keyword evidence="1" id="KW-1277">Toxin-antitoxin system</keyword>
<name>A0A4S8PIA7_9ACTN</name>
<dbReference type="PANTHER" id="PTHR33397">
    <property type="entry name" value="UPF0331 PROTEIN YUTE"/>
    <property type="match status" value="1"/>
</dbReference>
<keyword evidence="6" id="KW-1185">Reference proteome</keyword>
<keyword evidence="2" id="KW-0540">Nuclease</keyword>
<sequence>MSTTERTQAIVAKHLQLMGRLLDRLEEIAPDDLALMQPDDIVRLAVERIVTQVIDIAVSVNQHLVADRLGRAAQNYRESFQLAAETGAITPELAADLGPSTGLRNVLIHEYLETDPEILAAAIPMTLNGYREYIRAVARFVA</sequence>
<dbReference type="EMBL" id="STGX01000009">
    <property type="protein sequence ID" value="THV28054.1"/>
    <property type="molecule type" value="Genomic_DNA"/>
</dbReference>
<dbReference type="PANTHER" id="PTHR33397:SF5">
    <property type="entry name" value="RNASE YUTE-RELATED"/>
    <property type="match status" value="1"/>
</dbReference>
<dbReference type="NCBIfam" id="NF047751">
    <property type="entry name" value="HepT_toxin"/>
    <property type="match status" value="1"/>
</dbReference>
<comment type="similarity">
    <text evidence="4">Belongs to the HepT RNase toxin family.</text>
</comment>
<proteinExistence type="inferred from homology"/>
<comment type="caution">
    <text evidence="5">The sequence shown here is derived from an EMBL/GenBank/DDBJ whole genome shotgun (WGS) entry which is preliminary data.</text>
</comment>
<evidence type="ECO:0000256" key="2">
    <source>
        <dbReference type="ARBA" id="ARBA00022722"/>
    </source>
</evidence>
<evidence type="ECO:0000313" key="6">
    <source>
        <dbReference type="Proteomes" id="UP000305792"/>
    </source>
</evidence>
<evidence type="ECO:0000256" key="1">
    <source>
        <dbReference type="ARBA" id="ARBA00022649"/>
    </source>
</evidence>
<dbReference type="Proteomes" id="UP000305792">
    <property type="component" value="Unassembled WGS sequence"/>
</dbReference>
<organism evidence="5 6">
    <name type="scientific">Glycomyces paridis</name>
    <dbReference type="NCBI Taxonomy" id="2126555"/>
    <lineage>
        <taxon>Bacteria</taxon>
        <taxon>Bacillati</taxon>
        <taxon>Actinomycetota</taxon>
        <taxon>Actinomycetes</taxon>
        <taxon>Glycomycetales</taxon>
        <taxon>Glycomycetaceae</taxon>
        <taxon>Glycomyces</taxon>
    </lineage>
</organism>
<evidence type="ECO:0000256" key="4">
    <source>
        <dbReference type="ARBA" id="ARBA00024207"/>
    </source>
</evidence>
<gene>
    <name evidence="5" type="ORF">E9998_13835</name>
</gene>
<dbReference type="GO" id="GO:0110001">
    <property type="term" value="C:toxin-antitoxin complex"/>
    <property type="evidence" value="ECO:0007669"/>
    <property type="project" value="InterPro"/>
</dbReference>
<accession>A0A4S8PIA7</accession>
<reference evidence="5 6" key="1">
    <citation type="journal article" date="2018" name="Int. J. Syst. Evol. Microbiol.">
        <title>Glycomyces paridis sp. nov., isolated from the medicinal plant Paris polyphylla.</title>
        <authorList>
            <person name="Fang X.M."/>
            <person name="Bai J.L."/>
            <person name="Su J."/>
            <person name="Zhao L.L."/>
            <person name="Liu H.Y."/>
            <person name="Ma B.P."/>
            <person name="Zhang Y.Q."/>
            <person name="Yu L.Y."/>
        </authorList>
    </citation>
    <scope>NUCLEOTIDE SEQUENCE [LARGE SCALE GENOMIC DNA]</scope>
    <source>
        <strain evidence="5 6">CPCC 204357</strain>
    </source>
</reference>
<dbReference type="GO" id="GO:0004540">
    <property type="term" value="F:RNA nuclease activity"/>
    <property type="evidence" value="ECO:0007669"/>
    <property type="project" value="InterPro"/>
</dbReference>
<dbReference type="Gene3D" id="1.20.120.580">
    <property type="entry name" value="bsu32300-like"/>
    <property type="match status" value="1"/>
</dbReference>
<dbReference type="RefSeq" id="WP_136530286.1">
    <property type="nucleotide sequence ID" value="NZ_STGX01000009.1"/>
</dbReference>
<evidence type="ECO:0000256" key="3">
    <source>
        <dbReference type="ARBA" id="ARBA00022801"/>
    </source>
</evidence>
<evidence type="ECO:0000313" key="5">
    <source>
        <dbReference type="EMBL" id="THV28054.1"/>
    </source>
</evidence>
<protein>
    <submittedName>
        <fullName evidence="5">DUF86 domain-containing protein</fullName>
    </submittedName>
</protein>
<dbReference type="AlphaFoldDB" id="A0A4S8PIA7"/>
<dbReference type="Pfam" id="PF01934">
    <property type="entry name" value="HepT-like"/>
    <property type="match status" value="1"/>
</dbReference>
<keyword evidence="3" id="KW-0378">Hydrolase</keyword>
<dbReference type="InterPro" id="IPR052379">
    <property type="entry name" value="Type_VII_TA_RNase"/>
</dbReference>